<dbReference type="EMBL" id="VSRR010000119">
    <property type="protein sequence ID" value="MPC10489.1"/>
    <property type="molecule type" value="Genomic_DNA"/>
</dbReference>
<accession>A0A5B7CLR4</accession>
<reference evidence="2 3" key="1">
    <citation type="submission" date="2019-05" db="EMBL/GenBank/DDBJ databases">
        <title>Another draft genome of Portunus trituberculatus and its Hox gene families provides insights of decapod evolution.</title>
        <authorList>
            <person name="Jeong J.-H."/>
            <person name="Song I."/>
            <person name="Kim S."/>
            <person name="Choi T."/>
            <person name="Kim D."/>
            <person name="Ryu S."/>
            <person name="Kim W."/>
        </authorList>
    </citation>
    <scope>NUCLEOTIDE SEQUENCE [LARGE SCALE GENOMIC DNA]</scope>
    <source>
        <tissue evidence="2">Muscle</tissue>
    </source>
</reference>
<organism evidence="2 3">
    <name type="scientific">Portunus trituberculatus</name>
    <name type="common">Swimming crab</name>
    <name type="synonym">Neptunus trituberculatus</name>
    <dbReference type="NCBI Taxonomy" id="210409"/>
    <lineage>
        <taxon>Eukaryota</taxon>
        <taxon>Metazoa</taxon>
        <taxon>Ecdysozoa</taxon>
        <taxon>Arthropoda</taxon>
        <taxon>Crustacea</taxon>
        <taxon>Multicrustacea</taxon>
        <taxon>Malacostraca</taxon>
        <taxon>Eumalacostraca</taxon>
        <taxon>Eucarida</taxon>
        <taxon>Decapoda</taxon>
        <taxon>Pleocyemata</taxon>
        <taxon>Brachyura</taxon>
        <taxon>Eubrachyura</taxon>
        <taxon>Portunoidea</taxon>
        <taxon>Portunidae</taxon>
        <taxon>Portuninae</taxon>
        <taxon>Portunus</taxon>
    </lineage>
</organism>
<dbReference type="AlphaFoldDB" id="A0A5B7CLR4"/>
<evidence type="ECO:0000313" key="2">
    <source>
        <dbReference type="EMBL" id="MPC10489.1"/>
    </source>
</evidence>
<gene>
    <name evidence="2" type="ORF">E2C01_003126</name>
</gene>
<dbReference type="Proteomes" id="UP000324222">
    <property type="component" value="Unassembled WGS sequence"/>
</dbReference>
<name>A0A5B7CLR4_PORTR</name>
<proteinExistence type="predicted"/>
<feature type="compositionally biased region" description="Basic and acidic residues" evidence="1">
    <location>
        <begin position="24"/>
        <end position="37"/>
    </location>
</feature>
<protein>
    <submittedName>
        <fullName evidence="2">Uncharacterized protein</fullName>
    </submittedName>
</protein>
<feature type="compositionally biased region" description="Gly residues" evidence="1">
    <location>
        <begin position="11"/>
        <end position="20"/>
    </location>
</feature>
<feature type="compositionally biased region" description="Polar residues" evidence="1">
    <location>
        <begin position="38"/>
        <end position="49"/>
    </location>
</feature>
<comment type="caution">
    <text evidence="2">The sequence shown here is derived from an EMBL/GenBank/DDBJ whole genome shotgun (WGS) entry which is preliminary data.</text>
</comment>
<evidence type="ECO:0000313" key="3">
    <source>
        <dbReference type="Proteomes" id="UP000324222"/>
    </source>
</evidence>
<evidence type="ECO:0000256" key="1">
    <source>
        <dbReference type="SAM" id="MobiDB-lite"/>
    </source>
</evidence>
<feature type="region of interest" description="Disordered" evidence="1">
    <location>
        <begin position="1"/>
        <end position="81"/>
    </location>
</feature>
<sequence length="104" mass="10944">MYVASVPAMIGLGGSGGTRGGGRRARDSLETGQRRTGTDITSDQQQQGSGHVAAIGLQAAAPGSGRSFSDPWSKLPCHTTRRPHDAVRPVYTRPTAQILIRNCT</sequence>
<keyword evidence="3" id="KW-1185">Reference proteome</keyword>